<organism evidence="1">
    <name type="scientific">Trepomonas sp. PC1</name>
    <dbReference type="NCBI Taxonomy" id="1076344"/>
    <lineage>
        <taxon>Eukaryota</taxon>
        <taxon>Metamonada</taxon>
        <taxon>Diplomonadida</taxon>
        <taxon>Hexamitidae</taxon>
        <taxon>Hexamitinae</taxon>
        <taxon>Trepomonas</taxon>
    </lineage>
</organism>
<evidence type="ECO:0000313" key="1">
    <source>
        <dbReference type="EMBL" id="JAP96543.1"/>
    </source>
</evidence>
<dbReference type="SUPFAM" id="SSF52058">
    <property type="entry name" value="L domain-like"/>
    <property type="match status" value="1"/>
</dbReference>
<dbReference type="Pfam" id="PF13306">
    <property type="entry name" value="LRR_5"/>
    <property type="match status" value="1"/>
</dbReference>
<sequence>FSSLKAENLESISAFMFTDSSVQQLLCPKVLQIGRYAFCNCPLKKINLQSLKKLELGEFENCKQLEEIKTPLLKQIGFAAFRNCTSLRYLTLDSLEEIEAPFLQHCNLMRFTARNLVQTCADAFQECKIAVIEAPLLKNINGCQLFRMFSAEQIFKMFPQVQLTVNCYCRKYVQWKCPQIKASQEIRTTRMFVQAEKERKILYAKKIRQKTYQQLTQNKICDIIQDIKKMAKQ</sequence>
<name>A0A146KIR4_9EUKA</name>
<proteinExistence type="predicted"/>
<protein>
    <submittedName>
        <fullName evidence="1">Leucine rich repeats-containing protein</fullName>
    </submittedName>
</protein>
<gene>
    <name evidence="1" type="ORF">TPC1_10089</name>
</gene>
<dbReference type="EMBL" id="GDID01000063">
    <property type="protein sequence ID" value="JAP96543.1"/>
    <property type="molecule type" value="Transcribed_RNA"/>
</dbReference>
<feature type="non-terminal residue" evidence="1">
    <location>
        <position position="233"/>
    </location>
</feature>
<dbReference type="InterPro" id="IPR032675">
    <property type="entry name" value="LRR_dom_sf"/>
</dbReference>
<reference evidence="1" key="1">
    <citation type="submission" date="2015-07" db="EMBL/GenBank/DDBJ databases">
        <title>Adaptation to a free-living lifestyle via gene acquisitions in the diplomonad Trepomonas sp. PC1.</title>
        <authorList>
            <person name="Xu F."/>
            <person name="Jerlstrom-Hultqvist J."/>
            <person name="Kolisko M."/>
            <person name="Simpson A.G.B."/>
            <person name="Roger A.J."/>
            <person name="Svard S.G."/>
            <person name="Andersson J.O."/>
        </authorList>
    </citation>
    <scope>NUCLEOTIDE SEQUENCE</scope>
    <source>
        <strain evidence="1">PC1</strain>
    </source>
</reference>
<accession>A0A146KIR4</accession>
<dbReference type="AlphaFoldDB" id="A0A146KIR4"/>
<dbReference type="Gene3D" id="3.80.10.10">
    <property type="entry name" value="Ribonuclease Inhibitor"/>
    <property type="match status" value="1"/>
</dbReference>
<feature type="non-terminal residue" evidence="1">
    <location>
        <position position="1"/>
    </location>
</feature>
<dbReference type="InterPro" id="IPR026906">
    <property type="entry name" value="LRR_5"/>
</dbReference>